<dbReference type="Proteomes" id="UP001597548">
    <property type="component" value="Unassembled WGS sequence"/>
</dbReference>
<organism evidence="1 2">
    <name type="scientific">Psychroserpens luteus</name>
    <dbReference type="NCBI Taxonomy" id="1434066"/>
    <lineage>
        <taxon>Bacteria</taxon>
        <taxon>Pseudomonadati</taxon>
        <taxon>Bacteroidota</taxon>
        <taxon>Flavobacteriia</taxon>
        <taxon>Flavobacteriales</taxon>
        <taxon>Flavobacteriaceae</taxon>
        <taxon>Psychroserpens</taxon>
    </lineage>
</organism>
<name>A0ABW5ZMD7_9FLAO</name>
<gene>
    <name evidence="1" type="ORF">ACFS29_00480</name>
</gene>
<proteinExistence type="predicted"/>
<keyword evidence="2" id="KW-1185">Reference proteome</keyword>
<reference evidence="2" key="1">
    <citation type="journal article" date="2019" name="Int. J. Syst. Evol. Microbiol.">
        <title>The Global Catalogue of Microorganisms (GCM) 10K type strain sequencing project: providing services to taxonomists for standard genome sequencing and annotation.</title>
        <authorList>
            <consortium name="The Broad Institute Genomics Platform"/>
            <consortium name="The Broad Institute Genome Sequencing Center for Infectious Disease"/>
            <person name="Wu L."/>
            <person name="Ma J."/>
        </authorList>
    </citation>
    <scope>NUCLEOTIDE SEQUENCE [LARGE SCALE GENOMIC DNA]</scope>
    <source>
        <strain evidence="2">KCTC 32514</strain>
    </source>
</reference>
<dbReference type="RefSeq" id="WP_194507189.1">
    <property type="nucleotide sequence ID" value="NZ_JADILU010000002.1"/>
</dbReference>
<evidence type="ECO:0000313" key="1">
    <source>
        <dbReference type="EMBL" id="MFD2914099.1"/>
    </source>
</evidence>
<comment type="caution">
    <text evidence="1">The sequence shown here is derived from an EMBL/GenBank/DDBJ whole genome shotgun (WGS) entry which is preliminary data.</text>
</comment>
<evidence type="ECO:0000313" key="2">
    <source>
        <dbReference type="Proteomes" id="UP001597548"/>
    </source>
</evidence>
<sequence length="268" mass="29868">MITITSENSQEKIKIVEKEIILNGSPSNLNGHIQLVNQQKEVLRVKTLALVDKNNKRTNTVNGSDFIRVSARLNPGEQKLMSINHTLPSITPPGTYEHYMMIGSQMHKVKMIVQPTLDIVINPSTFTFLDSTPGKKHTAVLTLTNTGNIPFQVPVLKHGALLDMDLMCRAFGMGFREKGVEGFMSSLDEVSKNVKSHLTDWVSVSVDEFGQIVQPGESIIVHANFITPKNADAKNDYEGDFRFWNKEISIIIKSHIENIKTKGNGKAK</sequence>
<accession>A0ABW5ZMD7</accession>
<dbReference type="EMBL" id="JBHUOS010000001">
    <property type="protein sequence ID" value="MFD2914099.1"/>
    <property type="molecule type" value="Genomic_DNA"/>
</dbReference>
<protein>
    <submittedName>
        <fullName evidence="1">Uncharacterized protein</fullName>
    </submittedName>
</protein>